<evidence type="ECO:0000256" key="1">
    <source>
        <dbReference type="SAM" id="Phobius"/>
    </source>
</evidence>
<gene>
    <name evidence="2" type="ORF">A3C19_03125</name>
</gene>
<feature type="transmembrane region" description="Helical" evidence="1">
    <location>
        <begin position="29"/>
        <end position="52"/>
    </location>
</feature>
<name>A0A1F6DLB9_9BACT</name>
<protein>
    <submittedName>
        <fullName evidence="2">Uncharacterized protein</fullName>
    </submittedName>
</protein>
<comment type="caution">
    <text evidence="2">The sequence shown here is derived from an EMBL/GenBank/DDBJ whole genome shotgun (WGS) entry which is preliminary data.</text>
</comment>
<keyword evidence="1" id="KW-0472">Membrane</keyword>
<proteinExistence type="predicted"/>
<dbReference type="STRING" id="1798495.A3C19_03125"/>
<sequence>MIENTERGERTSESNIEHIVMRRVRIIRILALIISTATLAVLTTVAGLWGIGKEVWVAQVLQNDPDNIFELPWFYLGAFWHTSIVVQMLILLTLVSFIFLVREFVRFLAPFFTPAHSQ</sequence>
<reference evidence="2 3" key="1">
    <citation type="journal article" date="2016" name="Nat. Commun.">
        <title>Thousands of microbial genomes shed light on interconnected biogeochemical processes in an aquifer system.</title>
        <authorList>
            <person name="Anantharaman K."/>
            <person name="Brown C.T."/>
            <person name="Hug L.A."/>
            <person name="Sharon I."/>
            <person name="Castelle C.J."/>
            <person name="Probst A.J."/>
            <person name="Thomas B.C."/>
            <person name="Singh A."/>
            <person name="Wilkins M.J."/>
            <person name="Karaoz U."/>
            <person name="Brodie E.L."/>
            <person name="Williams K.H."/>
            <person name="Hubbard S.S."/>
            <person name="Banfield J.F."/>
        </authorList>
    </citation>
    <scope>NUCLEOTIDE SEQUENCE [LARGE SCALE GENOMIC DNA]</scope>
</reference>
<keyword evidence="1" id="KW-0812">Transmembrane</keyword>
<dbReference type="Proteomes" id="UP000178532">
    <property type="component" value="Unassembled WGS sequence"/>
</dbReference>
<dbReference type="EMBL" id="MFLI01000011">
    <property type="protein sequence ID" value="OGG62235.1"/>
    <property type="molecule type" value="Genomic_DNA"/>
</dbReference>
<organism evidence="2 3">
    <name type="scientific">Candidatus Kaiserbacteria bacterium RIFCSPHIGHO2_02_FULL_54_22</name>
    <dbReference type="NCBI Taxonomy" id="1798495"/>
    <lineage>
        <taxon>Bacteria</taxon>
        <taxon>Candidatus Kaiseribacteriota</taxon>
    </lineage>
</organism>
<dbReference type="AlphaFoldDB" id="A0A1F6DLB9"/>
<feature type="transmembrane region" description="Helical" evidence="1">
    <location>
        <begin position="72"/>
        <end position="101"/>
    </location>
</feature>
<keyword evidence="1" id="KW-1133">Transmembrane helix</keyword>
<accession>A0A1F6DLB9</accession>
<evidence type="ECO:0000313" key="2">
    <source>
        <dbReference type="EMBL" id="OGG62235.1"/>
    </source>
</evidence>
<evidence type="ECO:0000313" key="3">
    <source>
        <dbReference type="Proteomes" id="UP000178532"/>
    </source>
</evidence>